<comment type="caution">
    <text evidence="2">The sequence shown here is derived from an EMBL/GenBank/DDBJ whole genome shotgun (WGS) entry which is preliminary data.</text>
</comment>
<feature type="compositionally biased region" description="Polar residues" evidence="1">
    <location>
        <begin position="1"/>
        <end position="12"/>
    </location>
</feature>
<accession>A0ABR4LQ71</accession>
<evidence type="ECO:0000313" key="2">
    <source>
        <dbReference type="EMBL" id="KAL2866695.1"/>
    </source>
</evidence>
<dbReference type="GeneID" id="98139528"/>
<feature type="compositionally biased region" description="Basic and acidic residues" evidence="1">
    <location>
        <begin position="123"/>
        <end position="133"/>
    </location>
</feature>
<sequence>MHAFTNHSTTAQGLEGHRTIGASRNPWQTPYSFLGSHARNRGPRMSRDRREESRRKYIQPSPRSKPQSFRLHQIPDARTARKIAKTNTHSPPPVKWMPTAALGTRTPEAGGQPRHGTLLDLPEESRNRTEHQTPPRALYPEIFHPIPSVEPD</sequence>
<dbReference type="RefSeq" id="XP_070885674.1">
    <property type="nucleotide sequence ID" value="XM_071024456.1"/>
</dbReference>
<organism evidence="2 3">
    <name type="scientific">Aspergillus lucknowensis</name>
    <dbReference type="NCBI Taxonomy" id="176173"/>
    <lineage>
        <taxon>Eukaryota</taxon>
        <taxon>Fungi</taxon>
        <taxon>Dikarya</taxon>
        <taxon>Ascomycota</taxon>
        <taxon>Pezizomycotina</taxon>
        <taxon>Eurotiomycetes</taxon>
        <taxon>Eurotiomycetidae</taxon>
        <taxon>Eurotiales</taxon>
        <taxon>Aspergillaceae</taxon>
        <taxon>Aspergillus</taxon>
        <taxon>Aspergillus subgen. Nidulantes</taxon>
    </lineage>
</organism>
<name>A0ABR4LQ71_9EURO</name>
<reference evidence="2 3" key="1">
    <citation type="submission" date="2024-07" db="EMBL/GenBank/DDBJ databases">
        <title>Section-level genome sequencing and comparative genomics of Aspergillus sections Usti and Cavernicolus.</title>
        <authorList>
            <consortium name="Lawrence Berkeley National Laboratory"/>
            <person name="Nybo J.L."/>
            <person name="Vesth T.C."/>
            <person name="Theobald S."/>
            <person name="Frisvad J.C."/>
            <person name="Larsen T.O."/>
            <person name="Kjaerboelling I."/>
            <person name="Rothschild-Mancinelli K."/>
            <person name="Lyhne E.K."/>
            <person name="Kogle M.E."/>
            <person name="Barry K."/>
            <person name="Clum A."/>
            <person name="Na H."/>
            <person name="Ledsgaard L."/>
            <person name="Lin J."/>
            <person name="Lipzen A."/>
            <person name="Kuo A."/>
            <person name="Riley R."/>
            <person name="Mondo S."/>
            <person name="Labutti K."/>
            <person name="Haridas S."/>
            <person name="Pangalinan J."/>
            <person name="Salamov A.A."/>
            <person name="Simmons B.A."/>
            <person name="Magnuson J.K."/>
            <person name="Chen J."/>
            <person name="Drula E."/>
            <person name="Henrissat B."/>
            <person name="Wiebenga A."/>
            <person name="Lubbers R.J."/>
            <person name="Gomes A.C."/>
            <person name="Macurrencykelacurrency M.R."/>
            <person name="Stajich J."/>
            <person name="Grigoriev I.V."/>
            <person name="Mortensen U.H."/>
            <person name="De Vries R.P."/>
            <person name="Baker S.E."/>
            <person name="Andersen M.R."/>
        </authorList>
    </citation>
    <scope>NUCLEOTIDE SEQUENCE [LARGE SCALE GENOMIC DNA]</scope>
    <source>
        <strain evidence="2 3">CBS 449.75</strain>
    </source>
</reference>
<feature type="region of interest" description="Disordered" evidence="1">
    <location>
        <begin position="83"/>
        <end position="152"/>
    </location>
</feature>
<dbReference type="EMBL" id="JBFXLQ010000023">
    <property type="protein sequence ID" value="KAL2866695.1"/>
    <property type="molecule type" value="Genomic_DNA"/>
</dbReference>
<dbReference type="Proteomes" id="UP001610432">
    <property type="component" value="Unassembled WGS sequence"/>
</dbReference>
<protein>
    <submittedName>
        <fullName evidence="2">Uncharacterized protein</fullName>
    </submittedName>
</protein>
<gene>
    <name evidence="2" type="ORF">BJX67DRAFT_124057</name>
</gene>
<evidence type="ECO:0000313" key="3">
    <source>
        <dbReference type="Proteomes" id="UP001610432"/>
    </source>
</evidence>
<keyword evidence="3" id="KW-1185">Reference proteome</keyword>
<feature type="compositionally biased region" description="Basic and acidic residues" evidence="1">
    <location>
        <begin position="45"/>
        <end position="55"/>
    </location>
</feature>
<proteinExistence type="predicted"/>
<feature type="region of interest" description="Disordered" evidence="1">
    <location>
        <begin position="1"/>
        <end position="69"/>
    </location>
</feature>
<evidence type="ECO:0000256" key="1">
    <source>
        <dbReference type="SAM" id="MobiDB-lite"/>
    </source>
</evidence>